<dbReference type="PANTHER" id="PTHR46098:SF1">
    <property type="entry name" value="TRNA (CYTOSINE(38)-C(5))-METHYLTRANSFERASE"/>
    <property type="match status" value="1"/>
</dbReference>
<keyword evidence="4 7" id="KW-0949">S-adenosyl-L-methionine</keyword>
<dbReference type="AlphaFoldDB" id="A0A517ZYM8"/>
<dbReference type="Pfam" id="PF00145">
    <property type="entry name" value="DNA_methylase"/>
    <property type="match status" value="1"/>
</dbReference>
<evidence type="ECO:0000313" key="9">
    <source>
        <dbReference type="Proteomes" id="UP000319383"/>
    </source>
</evidence>
<dbReference type="RefSeq" id="WP_145380393.1">
    <property type="nucleotide sequence ID" value="NZ_CP036276.1"/>
</dbReference>
<keyword evidence="2 7" id="KW-0489">Methyltransferase</keyword>
<name>A0A517ZYM8_9PLAN</name>
<dbReference type="GO" id="GO:0032259">
    <property type="term" value="P:methylation"/>
    <property type="evidence" value="ECO:0007669"/>
    <property type="project" value="UniProtKB-KW"/>
</dbReference>
<sequence>MVRTSINNSAGVRAIDLFCGAGGSSWGAKLAGAEVVAGFDKWDIAGDAYSANFPDAWFFEGRLEDWTNRQLRSEIKDINLLIASPECTNHSPAKGNSPRCEKSKETAFHVIRFAKVFEPRWIIVENVVNMRNWSRYDEFLDDLIGLGYHVSPQVLDSSLFGVPQTRRRLFLLCDREREPASITSNFAFPIPASSIIVKNSEYRFTPLRQPGRADATLARAERAMDVVGTKRPFLIVYYGSDHAGGWQRLTRPLRTITTLDRFAYVKVKKAQHFMRMLQVPELKAAMGMPMKFSVKTSSRRDSIKLLGNAVCPPVMRAAVRGLTRQA</sequence>
<dbReference type="SUPFAM" id="SSF53335">
    <property type="entry name" value="S-adenosyl-L-methionine-dependent methyltransferases"/>
    <property type="match status" value="1"/>
</dbReference>
<keyword evidence="3 7" id="KW-0808">Transferase</keyword>
<dbReference type="Gene3D" id="3.90.120.10">
    <property type="entry name" value="DNA Methylase, subunit A, domain 2"/>
    <property type="match status" value="1"/>
</dbReference>
<evidence type="ECO:0000256" key="6">
    <source>
        <dbReference type="ARBA" id="ARBA00047422"/>
    </source>
</evidence>
<evidence type="ECO:0000256" key="7">
    <source>
        <dbReference type="PROSITE-ProRule" id="PRU01016"/>
    </source>
</evidence>
<dbReference type="Proteomes" id="UP000319383">
    <property type="component" value="Chromosome"/>
</dbReference>
<dbReference type="KEGG" id="sdyn:Mal52_61290"/>
<proteinExistence type="inferred from homology"/>
<evidence type="ECO:0000256" key="2">
    <source>
        <dbReference type="ARBA" id="ARBA00022603"/>
    </source>
</evidence>
<dbReference type="REBASE" id="356603">
    <property type="entry name" value="M.PbaMal52ORF61290P"/>
</dbReference>
<dbReference type="GO" id="GO:0009307">
    <property type="term" value="P:DNA restriction-modification system"/>
    <property type="evidence" value="ECO:0007669"/>
    <property type="project" value="UniProtKB-KW"/>
</dbReference>
<evidence type="ECO:0000256" key="4">
    <source>
        <dbReference type="ARBA" id="ARBA00022691"/>
    </source>
</evidence>
<dbReference type="Gene3D" id="3.40.50.150">
    <property type="entry name" value="Vaccinia Virus protein VP39"/>
    <property type="match status" value="1"/>
</dbReference>
<dbReference type="InterPro" id="IPR050750">
    <property type="entry name" value="C5-MTase"/>
</dbReference>
<feature type="active site" evidence="7">
    <location>
        <position position="87"/>
    </location>
</feature>
<dbReference type="EC" id="2.1.1.37" evidence="1"/>
<evidence type="ECO:0000256" key="5">
    <source>
        <dbReference type="ARBA" id="ARBA00022747"/>
    </source>
</evidence>
<evidence type="ECO:0000256" key="1">
    <source>
        <dbReference type="ARBA" id="ARBA00011975"/>
    </source>
</evidence>
<accession>A0A517ZYM8</accession>
<dbReference type="PRINTS" id="PR00105">
    <property type="entry name" value="C5METTRFRASE"/>
</dbReference>
<dbReference type="PANTHER" id="PTHR46098">
    <property type="entry name" value="TRNA (CYTOSINE(38)-C(5))-METHYLTRANSFERASE"/>
    <property type="match status" value="1"/>
</dbReference>
<reference evidence="8 9" key="1">
    <citation type="submission" date="2019-02" db="EMBL/GenBank/DDBJ databases">
        <title>Deep-cultivation of Planctomycetes and their phenomic and genomic characterization uncovers novel biology.</title>
        <authorList>
            <person name="Wiegand S."/>
            <person name="Jogler M."/>
            <person name="Boedeker C."/>
            <person name="Pinto D."/>
            <person name="Vollmers J."/>
            <person name="Rivas-Marin E."/>
            <person name="Kohn T."/>
            <person name="Peeters S.H."/>
            <person name="Heuer A."/>
            <person name="Rast P."/>
            <person name="Oberbeckmann S."/>
            <person name="Bunk B."/>
            <person name="Jeske O."/>
            <person name="Meyerdierks A."/>
            <person name="Storesund J.E."/>
            <person name="Kallscheuer N."/>
            <person name="Luecker S."/>
            <person name="Lage O.M."/>
            <person name="Pohl T."/>
            <person name="Merkel B.J."/>
            <person name="Hornburger P."/>
            <person name="Mueller R.-W."/>
            <person name="Bruemmer F."/>
            <person name="Labrenz M."/>
            <person name="Spormann A.M."/>
            <person name="Op den Camp H."/>
            <person name="Overmann J."/>
            <person name="Amann R."/>
            <person name="Jetten M.S.M."/>
            <person name="Mascher T."/>
            <person name="Medema M.H."/>
            <person name="Devos D.P."/>
            <person name="Kaster A.-K."/>
            <person name="Ovreas L."/>
            <person name="Rohde M."/>
            <person name="Galperin M.Y."/>
            <person name="Jogler C."/>
        </authorList>
    </citation>
    <scope>NUCLEOTIDE SEQUENCE [LARGE SCALE GENOMIC DNA]</scope>
    <source>
        <strain evidence="8 9">Mal52</strain>
    </source>
</reference>
<dbReference type="PROSITE" id="PS51679">
    <property type="entry name" value="SAM_MT_C5"/>
    <property type="match status" value="1"/>
</dbReference>
<organism evidence="8 9">
    <name type="scientific">Symmachiella dynata</name>
    <dbReference type="NCBI Taxonomy" id="2527995"/>
    <lineage>
        <taxon>Bacteria</taxon>
        <taxon>Pseudomonadati</taxon>
        <taxon>Planctomycetota</taxon>
        <taxon>Planctomycetia</taxon>
        <taxon>Planctomycetales</taxon>
        <taxon>Planctomycetaceae</taxon>
        <taxon>Symmachiella</taxon>
    </lineage>
</organism>
<protein>
    <recommendedName>
        <fullName evidence="1">DNA (cytosine-5-)-methyltransferase</fullName>
        <ecNumber evidence="1">2.1.1.37</ecNumber>
    </recommendedName>
</protein>
<dbReference type="InterPro" id="IPR029063">
    <property type="entry name" value="SAM-dependent_MTases_sf"/>
</dbReference>
<comment type="catalytic activity">
    <reaction evidence="6">
        <text>a 2'-deoxycytidine in DNA + S-adenosyl-L-methionine = a 5-methyl-2'-deoxycytidine in DNA + S-adenosyl-L-homocysteine + H(+)</text>
        <dbReference type="Rhea" id="RHEA:13681"/>
        <dbReference type="Rhea" id="RHEA-COMP:11369"/>
        <dbReference type="Rhea" id="RHEA-COMP:11370"/>
        <dbReference type="ChEBI" id="CHEBI:15378"/>
        <dbReference type="ChEBI" id="CHEBI:57856"/>
        <dbReference type="ChEBI" id="CHEBI:59789"/>
        <dbReference type="ChEBI" id="CHEBI:85452"/>
        <dbReference type="ChEBI" id="CHEBI:85454"/>
        <dbReference type="EC" id="2.1.1.37"/>
    </reaction>
</comment>
<evidence type="ECO:0000256" key="3">
    <source>
        <dbReference type="ARBA" id="ARBA00022679"/>
    </source>
</evidence>
<keyword evidence="5" id="KW-0680">Restriction system</keyword>
<keyword evidence="9" id="KW-1185">Reference proteome</keyword>
<dbReference type="GO" id="GO:0003886">
    <property type="term" value="F:DNA (cytosine-5-)-methyltransferase activity"/>
    <property type="evidence" value="ECO:0007669"/>
    <property type="project" value="UniProtKB-EC"/>
</dbReference>
<comment type="similarity">
    <text evidence="7">Belongs to the class I-like SAM-binding methyltransferase superfamily. C5-methyltransferase family.</text>
</comment>
<gene>
    <name evidence="8" type="primary">hhaIM</name>
    <name evidence="8" type="ORF">Mal52_61290</name>
</gene>
<dbReference type="EMBL" id="CP036276">
    <property type="protein sequence ID" value="QDU47594.1"/>
    <property type="molecule type" value="Genomic_DNA"/>
</dbReference>
<evidence type="ECO:0000313" key="8">
    <source>
        <dbReference type="EMBL" id="QDU47594.1"/>
    </source>
</evidence>
<dbReference type="InterPro" id="IPR001525">
    <property type="entry name" value="C5_MeTfrase"/>
</dbReference>